<keyword evidence="1" id="KW-0472">Membrane</keyword>
<dbReference type="PANTHER" id="PTHR37544:SF3">
    <property type="entry name" value="SPRAY"/>
    <property type="match status" value="1"/>
</dbReference>
<keyword evidence="1" id="KW-1133">Transmembrane helix</keyword>
<dbReference type="Pfam" id="PF11915">
    <property type="entry name" value="DUF3433"/>
    <property type="match status" value="2"/>
</dbReference>
<feature type="transmembrane region" description="Helical" evidence="1">
    <location>
        <begin position="662"/>
        <end position="684"/>
    </location>
</feature>
<comment type="caution">
    <text evidence="2">The sequence shown here is derived from an EMBL/GenBank/DDBJ whole genome shotgun (WGS) entry which is preliminary data.</text>
</comment>
<feature type="transmembrane region" description="Helical" evidence="1">
    <location>
        <begin position="236"/>
        <end position="255"/>
    </location>
</feature>
<feature type="transmembrane region" description="Helical" evidence="1">
    <location>
        <begin position="762"/>
        <end position="783"/>
    </location>
</feature>
<feature type="transmembrane region" description="Helical" evidence="1">
    <location>
        <begin position="619"/>
        <end position="642"/>
    </location>
</feature>
<gene>
    <name evidence="2" type="ORF">B0T10DRAFT_196630</name>
</gene>
<accession>A0A9P9AGJ0</accession>
<feature type="transmembrane region" description="Helical" evidence="1">
    <location>
        <begin position="488"/>
        <end position="512"/>
    </location>
</feature>
<keyword evidence="1" id="KW-0812">Transmembrane</keyword>
<keyword evidence="3" id="KW-1185">Reference proteome</keyword>
<protein>
    <submittedName>
        <fullName evidence="2">Uncharacterized protein</fullName>
    </submittedName>
</protein>
<dbReference type="PANTHER" id="PTHR37544">
    <property type="entry name" value="SPRAY-RELATED"/>
    <property type="match status" value="1"/>
</dbReference>
<organism evidence="2 3">
    <name type="scientific">Thelonectria olida</name>
    <dbReference type="NCBI Taxonomy" id="1576542"/>
    <lineage>
        <taxon>Eukaryota</taxon>
        <taxon>Fungi</taxon>
        <taxon>Dikarya</taxon>
        <taxon>Ascomycota</taxon>
        <taxon>Pezizomycotina</taxon>
        <taxon>Sordariomycetes</taxon>
        <taxon>Hypocreomycetidae</taxon>
        <taxon>Hypocreales</taxon>
        <taxon>Nectriaceae</taxon>
        <taxon>Thelonectria</taxon>
    </lineage>
</organism>
<evidence type="ECO:0000313" key="3">
    <source>
        <dbReference type="Proteomes" id="UP000777438"/>
    </source>
</evidence>
<dbReference type="InterPro" id="IPR021840">
    <property type="entry name" value="DUF3433"/>
</dbReference>
<evidence type="ECO:0000313" key="2">
    <source>
        <dbReference type="EMBL" id="KAH6876719.1"/>
    </source>
</evidence>
<sequence>MSCPTRFFTMGDAFLTTDLTTTKGPINRRHSGLEPDGPLQTIFTFPRDCSSSTRVWLVGSETTCQPLTGVYYSPAICPDGWTAAYTRPVVGGSGPPEEPGETAMYCCPSGLNSAEGSGCGEGACVSTSILSYEAGGFSIELLMSRPAIQIRWASSDLSILETHPLTPGLTLASYVPIPDHPVLPALQTRDQVGLALAFLPVSLTLVGVLVACIVLQSKQQASTPTVRDNCFRPGILTRRVIAVLISFMITAIVLVEISCHVLPTSSAISKSSESTTLTSRSLTKVYISEVTMKRSQSNSMDQFEVTCDVEGHYSLSDVTTENHGSPITEQVTVAADSFGYEPTTVCRVEGEIVELPTCYQPPTAPPPGSFLDDAESGVKGGYVVGTIVPPLAAAVFAIPWKILAIHASSLEPFRQLARPGGTRMSSFLRQYEGMGSLLVPLPAICWVMAYTTAAVAPLAAEGWKVDLEGSCDKFTNEGCTPVVTISKLIVRILEALLVLNIVLALGMMVVLNRWSTGLRSDPRSILGVASLSHSTELLALFASYANVASWWHWWKREGRHFSQINLHYGHHRDDATHQEDFGILVATTSTSIAAEKLARVRHEQEEIRHHLNHQIPIRIALTLGLFAVGLIVLAVVIIYYRLTPDNQPLGRFLSSQSFGPRFLFSAVGVIINFLWVAIFTKYLLLAPYLAMAKGPSISSKSIALPYASASYTHFVSSVASLRYLAVGISFSTILSDFLPLVLANVPFDRTTTWDAYVASTWVSVGLISFMVIVLLAMIAVLLLEPHSRFISTKRVQKNPIKFILHTLNNSPDLMAHLHSLSELSTRERNRRVYDLSLRYEFVESSHEGQNGFRPRIVVSSSTGGSRTG</sequence>
<feature type="transmembrane region" description="Helical" evidence="1">
    <location>
        <begin position="723"/>
        <end position="742"/>
    </location>
</feature>
<dbReference type="AlphaFoldDB" id="A0A9P9AGJ0"/>
<proteinExistence type="predicted"/>
<reference evidence="2 3" key="1">
    <citation type="journal article" date="2021" name="Nat. Commun.">
        <title>Genetic determinants of endophytism in the Arabidopsis root mycobiome.</title>
        <authorList>
            <person name="Mesny F."/>
            <person name="Miyauchi S."/>
            <person name="Thiergart T."/>
            <person name="Pickel B."/>
            <person name="Atanasova L."/>
            <person name="Karlsson M."/>
            <person name="Huettel B."/>
            <person name="Barry K.W."/>
            <person name="Haridas S."/>
            <person name="Chen C."/>
            <person name="Bauer D."/>
            <person name="Andreopoulos W."/>
            <person name="Pangilinan J."/>
            <person name="LaButti K."/>
            <person name="Riley R."/>
            <person name="Lipzen A."/>
            <person name="Clum A."/>
            <person name="Drula E."/>
            <person name="Henrissat B."/>
            <person name="Kohler A."/>
            <person name="Grigoriev I.V."/>
            <person name="Martin F.M."/>
            <person name="Hacquard S."/>
        </authorList>
    </citation>
    <scope>NUCLEOTIDE SEQUENCE [LARGE SCALE GENOMIC DNA]</scope>
    <source>
        <strain evidence="2 3">MPI-CAGE-CH-0241</strain>
    </source>
</reference>
<dbReference type="Proteomes" id="UP000777438">
    <property type="component" value="Unassembled WGS sequence"/>
</dbReference>
<dbReference type="OrthoDB" id="5428901at2759"/>
<evidence type="ECO:0000256" key="1">
    <source>
        <dbReference type="SAM" id="Phobius"/>
    </source>
</evidence>
<dbReference type="EMBL" id="JAGPYM010000033">
    <property type="protein sequence ID" value="KAH6876719.1"/>
    <property type="molecule type" value="Genomic_DNA"/>
</dbReference>
<feature type="transmembrane region" description="Helical" evidence="1">
    <location>
        <begin position="192"/>
        <end position="215"/>
    </location>
</feature>
<name>A0A9P9AGJ0_9HYPO</name>